<feature type="domain" description="Shq1 C-terminal" evidence="2">
    <location>
        <begin position="261"/>
        <end position="356"/>
    </location>
</feature>
<evidence type="ECO:0000313" key="3">
    <source>
        <dbReference type="EMBL" id="PWN92364.1"/>
    </source>
</evidence>
<dbReference type="InParanoid" id="A0A316YUA7"/>
<dbReference type="AlphaFoldDB" id="A0A316YUA7"/>
<dbReference type="OrthoDB" id="73639at2759"/>
<dbReference type="Proteomes" id="UP000245768">
    <property type="component" value="Unassembled WGS sequence"/>
</dbReference>
<dbReference type="InterPro" id="IPR007009">
    <property type="entry name" value="Shq1_C"/>
</dbReference>
<accession>A0A316YUA7</accession>
<organism evidence="3 4">
    <name type="scientific">Acaromyces ingoldii</name>
    <dbReference type="NCBI Taxonomy" id="215250"/>
    <lineage>
        <taxon>Eukaryota</taxon>
        <taxon>Fungi</taxon>
        <taxon>Dikarya</taxon>
        <taxon>Basidiomycota</taxon>
        <taxon>Ustilaginomycotina</taxon>
        <taxon>Exobasidiomycetes</taxon>
        <taxon>Exobasidiales</taxon>
        <taxon>Cryptobasidiaceae</taxon>
        <taxon>Acaromyces</taxon>
    </lineage>
</organism>
<dbReference type="PANTHER" id="PTHR12967">
    <property type="entry name" value="PROTEIN SHQ1 HOMOLOG"/>
    <property type="match status" value="1"/>
</dbReference>
<sequence>MNVPYFEASQTAQHVHLDVRLPSEFRLEDVKVVLDASEAAPHQQQQQGGRQEQIFGLTCPPYYLPLVFAPGTFVGGSYPSEQQQQRAVDVSRTGDGLRVSLLKASRDEEVAGLDRLKAQVFPGAGEEAQRLEGLAMLQRGVEMMNAPDTDAEATIAEEGAAATAAIGKSLSMPMPPSIEEGTNSRLHECFQSDSSEEKKLADHLARDDERFDEGMYMESYVDPEGEIASLLSQTDLTPPQEGRRALSGPGARLLVDADTETAMRSLLIILLELVVATVYDRVTTWSDPSPESGWTISTLCPVLVSSLAPSTTSTEADRGWTLDTMRLLFRRMLSRPLYRSWELAMHVSQLTIKGLQDRPLDWLAVTRDRLKEYAESSNEEVVVQAYLDATVEPLISLVESGYFSAEHLNSLAIDASQSLASLSRDFVGGDAWQLEALEAAADEAVASGEGGWV</sequence>
<protein>
    <recommendedName>
        <fullName evidence="2">Shq1 C-terminal domain-containing protein</fullName>
    </recommendedName>
</protein>
<proteinExistence type="inferred from homology"/>
<keyword evidence="4" id="KW-1185">Reference proteome</keyword>
<dbReference type="RefSeq" id="XP_025379562.1">
    <property type="nucleotide sequence ID" value="XM_025521376.1"/>
</dbReference>
<dbReference type="EMBL" id="KZ819635">
    <property type="protein sequence ID" value="PWN92364.1"/>
    <property type="molecule type" value="Genomic_DNA"/>
</dbReference>
<dbReference type="Gene3D" id="2.60.40.790">
    <property type="match status" value="1"/>
</dbReference>
<dbReference type="InterPro" id="IPR039742">
    <property type="entry name" value="Shq1"/>
</dbReference>
<dbReference type="InterPro" id="IPR008978">
    <property type="entry name" value="HSP20-like_chaperone"/>
</dbReference>
<name>A0A316YUA7_9BASI</name>
<dbReference type="STRING" id="215250.A0A316YUA7"/>
<dbReference type="GO" id="GO:0051082">
    <property type="term" value="F:unfolded protein binding"/>
    <property type="evidence" value="ECO:0007669"/>
    <property type="project" value="TreeGrafter"/>
</dbReference>
<dbReference type="GO" id="GO:0000493">
    <property type="term" value="P:box H/ACA snoRNP assembly"/>
    <property type="evidence" value="ECO:0007669"/>
    <property type="project" value="InterPro"/>
</dbReference>
<evidence type="ECO:0000259" key="2">
    <source>
        <dbReference type="Pfam" id="PF04925"/>
    </source>
</evidence>
<dbReference type="Pfam" id="PF04925">
    <property type="entry name" value="SHQ1"/>
    <property type="match status" value="1"/>
</dbReference>
<dbReference type="GO" id="GO:0005737">
    <property type="term" value="C:cytoplasm"/>
    <property type="evidence" value="ECO:0007669"/>
    <property type="project" value="TreeGrafter"/>
</dbReference>
<evidence type="ECO:0000313" key="4">
    <source>
        <dbReference type="Proteomes" id="UP000245768"/>
    </source>
</evidence>
<evidence type="ECO:0000256" key="1">
    <source>
        <dbReference type="ARBA" id="ARBA00005607"/>
    </source>
</evidence>
<dbReference type="GeneID" id="37043292"/>
<reference evidence="3 4" key="1">
    <citation type="journal article" date="2018" name="Mol. Biol. Evol.">
        <title>Broad Genomic Sampling Reveals a Smut Pathogenic Ancestry of the Fungal Clade Ustilaginomycotina.</title>
        <authorList>
            <person name="Kijpornyongpan T."/>
            <person name="Mondo S.J."/>
            <person name="Barry K."/>
            <person name="Sandor L."/>
            <person name="Lee J."/>
            <person name="Lipzen A."/>
            <person name="Pangilinan J."/>
            <person name="LaButti K."/>
            <person name="Hainaut M."/>
            <person name="Henrissat B."/>
            <person name="Grigoriev I.V."/>
            <person name="Spatafora J.W."/>
            <person name="Aime M.C."/>
        </authorList>
    </citation>
    <scope>NUCLEOTIDE SEQUENCE [LARGE SCALE GENOMIC DNA]</scope>
    <source>
        <strain evidence="3 4">MCA 4198</strain>
    </source>
</reference>
<comment type="similarity">
    <text evidence="1">Belongs to the SHQ1 family.</text>
</comment>
<dbReference type="GO" id="GO:0005654">
    <property type="term" value="C:nucleoplasm"/>
    <property type="evidence" value="ECO:0007669"/>
    <property type="project" value="TreeGrafter"/>
</dbReference>
<dbReference type="PANTHER" id="PTHR12967:SF0">
    <property type="entry name" value="PROTEIN SHQ1 HOMOLOG"/>
    <property type="match status" value="1"/>
</dbReference>
<gene>
    <name evidence="3" type="ORF">FA10DRAFT_266143</name>
</gene>